<dbReference type="SUPFAM" id="SSF53474">
    <property type="entry name" value="alpha/beta-Hydrolases"/>
    <property type="match status" value="1"/>
</dbReference>
<dbReference type="AlphaFoldDB" id="A0A0A7EQM2"/>
<dbReference type="Pfam" id="PF00135">
    <property type="entry name" value="COesterase"/>
    <property type="match status" value="1"/>
</dbReference>
<name>A0A0A7EQM2_LEPDE</name>
<evidence type="ECO:0000256" key="4">
    <source>
        <dbReference type="ARBA" id="ARBA00023157"/>
    </source>
</evidence>
<dbReference type="OrthoDB" id="6846267at2759"/>
<dbReference type="ESTHER" id="lepde-a0a0a7eqm2">
    <property type="family name" value="Carb_B_Arthropoda"/>
</dbReference>
<feature type="chain" id="PRO_5005109497" description="Carboxylic ester hydrolase" evidence="6">
    <location>
        <begin position="26"/>
        <end position="544"/>
    </location>
</feature>
<dbReference type="InterPro" id="IPR029058">
    <property type="entry name" value="AB_hydrolase_fold"/>
</dbReference>
<dbReference type="GO" id="GO:0052689">
    <property type="term" value="F:carboxylic ester hydrolase activity"/>
    <property type="evidence" value="ECO:0007669"/>
    <property type="project" value="UniProtKB-KW"/>
</dbReference>
<dbReference type="InterPro" id="IPR002018">
    <property type="entry name" value="CarbesteraseB"/>
</dbReference>
<feature type="domain" description="Carboxylesterase type B" evidence="7">
    <location>
        <begin position="27"/>
        <end position="529"/>
    </location>
</feature>
<dbReference type="PROSITE" id="PS00941">
    <property type="entry name" value="CARBOXYLESTERASE_B_2"/>
    <property type="match status" value="1"/>
</dbReference>
<dbReference type="PANTHER" id="PTHR43142">
    <property type="entry name" value="CARBOXYLIC ESTER HYDROLASE"/>
    <property type="match status" value="1"/>
</dbReference>
<evidence type="ECO:0000256" key="2">
    <source>
        <dbReference type="ARBA" id="ARBA00022487"/>
    </source>
</evidence>
<keyword evidence="2" id="KW-0719">Serine esterase</keyword>
<evidence type="ECO:0000256" key="1">
    <source>
        <dbReference type="ARBA" id="ARBA00005964"/>
    </source>
</evidence>
<keyword evidence="5" id="KW-0325">Glycoprotein</keyword>
<dbReference type="Gene3D" id="3.40.50.1820">
    <property type="entry name" value="alpha/beta hydrolase"/>
    <property type="match status" value="1"/>
</dbReference>
<organism evidence="8">
    <name type="scientific">Leptinotarsa decemlineata</name>
    <name type="common">Colorado potato beetle</name>
    <name type="synonym">Doryphora decemlineata</name>
    <dbReference type="NCBI Taxonomy" id="7539"/>
    <lineage>
        <taxon>Eukaryota</taxon>
        <taxon>Metazoa</taxon>
        <taxon>Ecdysozoa</taxon>
        <taxon>Arthropoda</taxon>
        <taxon>Hexapoda</taxon>
        <taxon>Insecta</taxon>
        <taxon>Pterygota</taxon>
        <taxon>Neoptera</taxon>
        <taxon>Endopterygota</taxon>
        <taxon>Coleoptera</taxon>
        <taxon>Polyphaga</taxon>
        <taxon>Cucujiformia</taxon>
        <taxon>Chrysomeloidea</taxon>
        <taxon>Chrysomelidae</taxon>
        <taxon>Chrysomelinae</taxon>
        <taxon>Doryphorini</taxon>
        <taxon>Leptinotarsa</taxon>
    </lineage>
</organism>
<feature type="signal peptide" evidence="6">
    <location>
        <begin position="1"/>
        <end position="25"/>
    </location>
</feature>
<evidence type="ECO:0000256" key="5">
    <source>
        <dbReference type="ARBA" id="ARBA00023180"/>
    </source>
</evidence>
<dbReference type="InterPro" id="IPR019826">
    <property type="entry name" value="Carboxylesterase_B_AS"/>
</dbReference>
<sequence>MASKLQLYMFVAFWLVLFEKEICEAGTLVELSNGKIEGSVYRTPRKNVEYWAFLGIPYAAPPVGKFRFKPPQPVENWKGVLKASSNRKICYQTGIEHAHSSEDCLYLSVYTPQEPGKEASLPVMLNIHGGTFRRGSATVGYTCPQFVLEQNVVVVTINYRLGPFGFLSTGDSVIPGNMGLKDQQFALKWVQTNIHLFGGDPTKVTVMGQSAGSASVTYQILSPGSAGLFRAAIDQSGSALNTWAHDRQAVDTAYGIAAMIDPKFDRNRTTEELLDFLLGVDGKAIHATGTKYSTFAPVIEIEHDEAFLTKSMYSLVEKGQINKVPYLAGIASEEGIIAASNMKSWRKTAASYDKNLELLVDGDMYIRDDQVLSTVGLEIKKIYTNESLEQELGKFTQYHGDNRYMRAPIRYAELQSIYTDVWFYQFSYVGKMGGNKVKVEGIDGVGHGEDLYYFWAYYGNYSIFPESDMRALDDYVGLLTNFAKYLNPTPEKFRNVIWPKVTKNNFYYLDINKNLTVKENPREFSYKKWVDIYDVYATKPIISF</sequence>
<dbReference type="EMBL" id="KM220565">
    <property type="protein sequence ID" value="AIY68356.1"/>
    <property type="molecule type" value="mRNA"/>
</dbReference>
<dbReference type="InterPro" id="IPR019819">
    <property type="entry name" value="Carboxylesterase_B_CS"/>
</dbReference>
<accession>A0A0A7EQM2</accession>
<dbReference type="PROSITE" id="PS00122">
    <property type="entry name" value="CARBOXYLESTERASE_B_1"/>
    <property type="match status" value="1"/>
</dbReference>
<proteinExistence type="evidence at transcript level"/>
<keyword evidence="3 6" id="KW-0378">Hydrolase</keyword>
<keyword evidence="4" id="KW-1015">Disulfide bond</keyword>
<reference evidence="8" key="1">
    <citation type="submission" date="2014-07" db="EMBL/GenBank/DDBJ databases">
        <title>Identification of esterase genes and their expression profiles in several pesticides treated Colorado potato beetle, Leptinotarsa decemlineata.</title>
        <authorList>
            <person name="Lv F."/>
            <person name="Fu K."/>
        </authorList>
    </citation>
    <scope>NUCLEOTIDE SEQUENCE</scope>
</reference>
<comment type="similarity">
    <text evidence="1 6">Belongs to the type-B carboxylesterase/lipase family.</text>
</comment>
<evidence type="ECO:0000256" key="6">
    <source>
        <dbReference type="RuleBase" id="RU361235"/>
    </source>
</evidence>
<evidence type="ECO:0000256" key="3">
    <source>
        <dbReference type="ARBA" id="ARBA00022801"/>
    </source>
</evidence>
<dbReference type="EC" id="3.1.1.-" evidence="6"/>
<keyword evidence="6" id="KW-0732">Signal</keyword>
<evidence type="ECO:0000259" key="7">
    <source>
        <dbReference type="Pfam" id="PF00135"/>
    </source>
</evidence>
<protein>
    <recommendedName>
        <fullName evidence="6">Carboxylic ester hydrolase</fullName>
        <ecNumber evidence="6">3.1.1.-</ecNumber>
    </recommendedName>
</protein>
<evidence type="ECO:0000313" key="8">
    <source>
        <dbReference type="EMBL" id="AIY68356.1"/>
    </source>
</evidence>
<dbReference type="PANTHER" id="PTHR43142:SF1">
    <property type="entry name" value="CARBOXYLIC ESTER HYDROLASE"/>
    <property type="match status" value="1"/>
</dbReference>